<protein>
    <submittedName>
        <fullName evidence="2">Uncharacterized protein</fullName>
    </submittedName>
</protein>
<dbReference type="EMBL" id="JACPNR010000006">
    <property type="protein sequence ID" value="MBI2678114.1"/>
    <property type="molecule type" value="Genomic_DNA"/>
</dbReference>
<dbReference type="AlphaFoldDB" id="A0A932A9I7"/>
<evidence type="ECO:0000313" key="3">
    <source>
        <dbReference type="Proteomes" id="UP000779809"/>
    </source>
</evidence>
<name>A0A932A9I7_9BACT</name>
<keyword evidence="1" id="KW-0812">Transmembrane</keyword>
<dbReference type="Proteomes" id="UP000779809">
    <property type="component" value="Unassembled WGS sequence"/>
</dbReference>
<evidence type="ECO:0000313" key="2">
    <source>
        <dbReference type="EMBL" id="MBI2678114.1"/>
    </source>
</evidence>
<organism evidence="2 3">
    <name type="scientific">Candidatus Korobacter versatilis</name>
    <dbReference type="NCBI Taxonomy" id="658062"/>
    <lineage>
        <taxon>Bacteria</taxon>
        <taxon>Pseudomonadati</taxon>
        <taxon>Acidobacteriota</taxon>
        <taxon>Terriglobia</taxon>
        <taxon>Terriglobales</taxon>
        <taxon>Candidatus Korobacteraceae</taxon>
        <taxon>Candidatus Korobacter</taxon>
    </lineage>
</organism>
<reference evidence="2" key="1">
    <citation type="submission" date="2020-07" db="EMBL/GenBank/DDBJ databases">
        <title>Huge and variable diversity of episymbiotic CPR bacteria and DPANN archaea in groundwater ecosystems.</title>
        <authorList>
            <person name="He C.Y."/>
            <person name="Keren R."/>
            <person name="Whittaker M."/>
            <person name="Farag I.F."/>
            <person name="Doudna J."/>
            <person name="Cate J.H.D."/>
            <person name="Banfield J.F."/>
        </authorList>
    </citation>
    <scope>NUCLEOTIDE SEQUENCE</scope>
    <source>
        <strain evidence="2">NC_groundwater_580_Pr5_B-0.1um_64_19</strain>
    </source>
</reference>
<sequence length="166" mass="18412">MRRLVASPLAQLRSALGRLRNRFNGDLYYRAPFIISMVIGGLLVPVFMVMTATITPKGHFVATPQAFAASACVAGLPPPLISVRGRPPQVFYDGEPVGAEGPRPHLLHSAAWGPVPMVYLEGDRNLQVRDVYYVIDEVDRIDRHLTVALLTPSMRRDPCLIVRVRK</sequence>
<evidence type="ECO:0000256" key="1">
    <source>
        <dbReference type="SAM" id="Phobius"/>
    </source>
</evidence>
<proteinExistence type="predicted"/>
<comment type="caution">
    <text evidence="2">The sequence shown here is derived from an EMBL/GenBank/DDBJ whole genome shotgun (WGS) entry which is preliminary data.</text>
</comment>
<keyword evidence="1" id="KW-1133">Transmembrane helix</keyword>
<feature type="transmembrane region" description="Helical" evidence="1">
    <location>
        <begin position="27"/>
        <end position="50"/>
    </location>
</feature>
<accession>A0A932A9I7</accession>
<gene>
    <name evidence="2" type="ORF">HYX28_04985</name>
</gene>
<keyword evidence="1" id="KW-0472">Membrane</keyword>